<evidence type="ECO:0000259" key="7">
    <source>
        <dbReference type="Pfam" id="PF20684"/>
    </source>
</evidence>
<keyword evidence="3 6" id="KW-1133">Transmembrane helix</keyword>
<dbReference type="InterPro" id="IPR052337">
    <property type="entry name" value="SAT4-like"/>
</dbReference>
<reference evidence="8" key="1">
    <citation type="submission" date="2021-03" db="EMBL/GenBank/DDBJ databases">
        <title>Revisited historic fungal species revealed as producer of novel bioactive compounds through whole genome sequencing and comparative genomics.</title>
        <authorList>
            <person name="Vignolle G.A."/>
            <person name="Hochenegger N."/>
            <person name="Mach R.L."/>
            <person name="Mach-Aigner A.R."/>
            <person name="Javad Rahimi M."/>
            <person name="Salim K.A."/>
            <person name="Chan C.M."/>
            <person name="Lim L.B.L."/>
            <person name="Cai F."/>
            <person name="Druzhinina I.S."/>
            <person name="U'Ren J.M."/>
            <person name="Derntl C."/>
        </authorList>
    </citation>
    <scope>NUCLEOTIDE SEQUENCE</scope>
    <source>
        <strain evidence="8">TUCIM 5799</strain>
    </source>
</reference>
<dbReference type="InterPro" id="IPR049326">
    <property type="entry name" value="Rhodopsin_dom_fungi"/>
</dbReference>
<evidence type="ECO:0000256" key="5">
    <source>
        <dbReference type="ARBA" id="ARBA00038359"/>
    </source>
</evidence>
<keyword evidence="4 6" id="KW-0472">Membrane</keyword>
<feature type="transmembrane region" description="Helical" evidence="6">
    <location>
        <begin position="18"/>
        <end position="39"/>
    </location>
</feature>
<evidence type="ECO:0000313" key="8">
    <source>
        <dbReference type="EMBL" id="KAI1865705.1"/>
    </source>
</evidence>
<dbReference type="OrthoDB" id="3897607at2759"/>
<feature type="domain" description="Rhodopsin" evidence="7">
    <location>
        <begin position="35"/>
        <end position="276"/>
    </location>
</feature>
<dbReference type="Pfam" id="PF20684">
    <property type="entry name" value="Fung_rhodopsin"/>
    <property type="match status" value="1"/>
</dbReference>
<comment type="caution">
    <text evidence="8">The sequence shown here is derived from an EMBL/GenBank/DDBJ whole genome shotgun (WGS) entry which is preliminary data.</text>
</comment>
<evidence type="ECO:0000256" key="4">
    <source>
        <dbReference type="ARBA" id="ARBA00023136"/>
    </source>
</evidence>
<organism evidence="8 9">
    <name type="scientific">Neoarthrinium moseri</name>
    <dbReference type="NCBI Taxonomy" id="1658444"/>
    <lineage>
        <taxon>Eukaryota</taxon>
        <taxon>Fungi</taxon>
        <taxon>Dikarya</taxon>
        <taxon>Ascomycota</taxon>
        <taxon>Pezizomycotina</taxon>
        <taxon>Sordariomycetes</taxon>
        <taxon>Xylariomycetidae</taxon>
        <taxon>Amphisphaeriales</taxon>
        <taxon>Apiosporaceae</taxon>
        <taxon>Neoarthrinium</taxon>
    </lineage>
</organism>
<dbReference type="PANTHER" id="PTHR33048:SF15">
    <property type="entry name" value="INTEGRAL MEMBRANE PROTEIN"/>
    <property type="match status" value="1"/>
</dbReference>
<protein>
    <recommendedName>
        <fullName evidence="7">Rhodopsin domain-containing protein</fullName>
    </recommendedName>
</protein>
<gene>
    <name evidence="8" type="ORF">JX265_008028</name>
</gene>
<feature type="transmembrane region" description="Helical" evidence="6">
    <location>
        <begin position="174"/>
        <end position="200"/>
    </location>
</feature>
<feature type="transmembrane region" description="Helical" evidence="6">
    <location>
        <begin position="100"/>
        <end position="121"/>
    </location>
</feature>
<comment type="subcellular location">
    <subcellularLocation>
        <location evidence="1">Membrane</location>
        <topology evidence="1">Multi-pass membrane protein</topology>
    </subcellularLocation>
</comment>
<name>A0A9Q0AP66_9PEZI</name>
<accession>A0A9Q0AP66</accession>
<proteinExistence type="inferred from homology"/>
<keyword evidence="9" id="KW-1185">Reference proteome</keyword>
<keyword evidence="2 6" id="KW-0812">Transmembrane</keyword>
<feature type="transmembrane region" description="Helical" evidence="6">
    <location>
        <begin position="212"/>
        <end position="232"/>
    </location>
</feature>
<evidence type="ECO:0000256" key="1">
    <source>
        <dbReference type="ARBA" id="ARBA00004141"/>
    </source>
</evidence>
<evidence type="ECO:0000256" key="2">
    <source>
        <dbReference type="ARBA" id="ARBA00022692"/>
    </source>
</evidence>
<sequence>MAPTGWVPIQPQGDASRLLTVTLVLSALCIIVIALRVWCRITTRNFGTEDWLMCTGFIINMVHNAVVSYGTFTGIGTPDSQIPGGKTGPTYMEGMKAVTLWQMFYMSSSVFIKTSICATLLRLSVQRKFNYILWGIIVVTILTTFVTLISVWIQCRPLAASWGEVPGTCMDINVLITLTYVVSALNIATDWSVALLPIAILWKLQMARKVKIAVGFVMGLGVFSSVATIVRWQYSSAYTAPVDYLVGLGNLIQWTVIECDVAIIAGSLPMLRRLVKSLRKDDSQKKSGGSTELVTIGRLGRKKGPVYDTIHESDNLEYFNDKTNESTRNIVVPTRSRES</sequence>
<feature type="transmembrane region" description="Helical" evidence="6">
    <location>
        <begin position="51"/>
        <end position="72"/>
    </location>
</feature>
<dbReference type="GO" id="GO:0016020">
    <property type="term" value="C:membrane"/>
    <property type="evidence" value="ECO:0007669"/>
    <property type="project" value="UniProtKB-SubCell"/>
</dbReference>
<dbReference type="Proteomes" id="UP000829685">
    <property type="component" value="Unassembled WGS sequence"/>
</dbReference>
<evidence type="ECO:0000256" key="3">
    <source>
        <dbReference type="ARBA" id="ARBA00022989"/>
    </source>
</evidence>
<evidence type="ECO:0000256" key="6">
    <source>
        <dbReference type="SAM" id="Phobius"/>
    </source>
</evidence>
<dbReference type="AlphaFoldDB" id="A0A9Q0AP66"/>
<dbReference type="EMBL" id="JAFIMR010000021">
    <property type="protein sequence ID" value="KAI1865705.1"/>
    <property type="molecule type" value="Genomic_DNA"/>
</dbReference>
<dbReference type="PANTHER" id="PTHR33048">
    <property type="entry name" value="PTH11-LIKE INTEGRAL MEMBRANE PROTEIN (AFU_ORTHOLOGUE AFUA_5G11245)"/>
    <property type="match status" value="1"/>
</dbReference>
<comment type="similarity">
    <text evidence="5">Belongs to the SAT4 family.</text>
</comment>
<feature type="transmembrane region" description="Helical" evidence="6">
    <location>
        <begin position="133"/>
        <end position="154"/>
    </location>
</feature>
<evidence type="ECO:0000313" key="9">
    <source>
        <dbReference type="Proteomes" id="UP000829685"/>
    </source>
</evidence>
<feature type="transmembrane region" description="Helical" evidence="6">
    <location>
        <begin position="252"/>
        <end position="271"/>
    </location>
</feature>